<accession>A0A1J8QLR1</accession>
<dbReference type="AlphaFoldDB" id="A0A1J8QLR1"/>
<evidence type="ECO:0000313" key="1">
    <source>
        <dbReference type="EMBL" id="OJA14336.1"/>
    </source>
</evidence>
<dbReference type="EMBL" id="LVVM01003759">
    <property type="protein sequence ID" value="OJA14336.1"/>
    <property type="molecule type" value="Genomic_DNA"/>
</dbReference>
<sequence>MDNLDDGSQSLAVGEGAERGQVVEFCLNVPQVYAGGSTFMADFDQDSYTSQRHEVPWYPFAGKNDWEVAHWLMQANLSMAEIDKYLNLNFMKETPLLFHHAKELHQQVEMLPSGPWWKYKDIITDLPMKH</sequence>
<organism evidence="1 2">
    <name type="scientific">Rhizopogon vesiculosus</name>
    <dbReference type="NCBI Taxonomy" id="180088"/>
    <lineage>
        <taxon>Eukaryota</taxon>
        <taxon>Fungi</taxon>
        <taxon>Dikarya</taxon>
        <taxon>Basidiomycota</taxon>
        <taxon>Agaricomycotina</taxon>
        <taxon>Agaricomycetes</taxon>
        <taxon>Agaricomycetidae</taxon>
        <taxon>Boletales</taxon>
        <taxon>Suillineae</taxon>
        <taxon>Rhizopogonaceae</taxon>
        <taxon>Rhizopogon</taxon>
    </lineage>
</organism>
<reference evidence="1 2" key="1">
    <citation type="submission" date="2016-03" db="EMBL/GenBank/DDBJ databases">
        <title>Comparative genomics of the ectomycorrhizal sister species Rhizopogon vinicolor and Rhizopogon vesiculosus (Basidiomycota: Boletales) reveals a divergence of the mating type B locus.</title>
        <authorList>
            <person name="Mujic A.B."/>
            <person name="Kuo A."/>
            <person name="Tritt A."/>
            <person name="Lipzen A."/>
            <person name="Chen C."/>
            <person name="Johnson J."/>
            <person name="Sharma A."/>
            <person name="Barry K."/>
            <person name="Grigoriev I.V."/>
            <person name="Spatafora J.W."/>
        </authorList>
    </citation>
    <scope>NUCLEOTIDE SEQUENCE [LARGE SCALE GENOMIC DNA]</scope>
    <source>
        <strain evidence="1 2">AM-OR11-056</strain>
    </source>
</reference>
<dbReference type="Proteomes" id="UP000183567">
    <property type="component" value="Unassembled WGS sequence"/>
</dbReference>
<proteinExistence type="predicted"/>
<evidence type="ECO:0000313" key="2">
    <source>
        <dbReference type="Proteomes" id="UP000183567"/>
    </source>
</evidence>
<comment type="caution">
    <text evidence="1">The sequence shown here is derived from an EMBL/GenBank/DDBJ whole genome shotgun (WGS) entry which is preliminary data.</text>
</comment>
<name>A0A1J8QLR1_9AGAM</name>
<dbReference type="OrthoDB" id="2688393at2759"/>
<gene>
    <name evidence="1" type="ORF">AZE42_13242</name>
</gene>
<keyword evidence="2" id="KW-1185">Reference proteome</keyword>
<protein>
    <submittedName>
        <fullName evidence="1">Uncharacterized protein</fullName>
    </submittedName>
</protein>